<comment type="subcellular location">
    <subcellularLocation>
        <location evidence="1">Cell envelope</location>
    </subcellularLocation>
</comment>
<dbReference type="PROSITE" id="PS51257">
    <property type="entry name" value="PROKAR_LIPOPROTEIN"/>
    <property type="match status" value="1"/>
</dbReference>
<proteinExistence type="predicted"/>
<dbReference type="Gene3D" id="1.20.1420.20">
    <property type="entry name" value="M75 peptidase, HXXE motif"/>
    <property type="match status" value="1"/>
</dbReference>
<evidence type="ECO:0000256" key="4">
    <source>
        <dbReference type="SAM" id="SignalP"/>
    </source>
</evidence>
<gene>
    <name evidence="6" type="ORF">GCM10022278_21570</name>
</gene>
<evidence type="ECO:0000256" key="1">
    <source>
        <dbReference type="ARBA" id="ARBA00004196"/>
    </source>
</evidence>
<dbReference type="Pfam" id="PF09375">
    <property type="entry name" value="Peptidase_M75"/>
    <property type="match status" value="1"/>
</dbReference>
<dbReference type="CDD" id="cd14657">
    <property type="entry name" value="Imelysin_IrpA-like"/>
    <property type="match status" value="1"/>
</dbReference>
<feature type="domain" description="Imelysin-like" evidence="5">
    <location>
        <begin position="84"/>
        <end position="439"/>
    </location>
</feature>
<evidence type="ECO:0000313" key="6">
    <source>
        <dbReference type="EMBL" id="GAA3963446.1"/>
    </source>
</evidence>
<evidence type="ECO:0000313" key="7">
    <source>
        <dbReference type="Proteomes" id="UP001501337"/>
    </source>
</evidence>
<dbReference type="Proteomes" id="UP001501337">
    <property type="component" value="Unassembled WGS sequence"/>
</dbReference>
<protein>
    <submittedName>
        <fullName evidence="6">Imelysin family protein</fullName>
    </submittedName>
</protein>
<sequence length="469" mass="50407">MYFSRSQQRQGRSKHALLAIVIGISMAACQSQPEETLVVPGEASETFEQSSSSGTAESKAATSADSATREVTADTVAAHYPDLALAIYADSLTKAEALLSANQALIADPSENTLKAAREAWLAARVPYQQSEVFRFGNPQVDEWEGRVNAWPLDEGLIDYVASSYGTASEDNPFYTANVIANESLQIGTGKVDASSITPNLLQNELQEIAGNEANVATGYHAVEFLLWGQDLNGTGPGAGDRSYTDFSTSECTNGNCDRRGEYLIAASELLISDLREMVSGWDENGDIRQALEAQGTKATLSAMLTGMGSLSYGELAGERMQLGLMLHDPEEEHDCFSDNTHFSHYYDAAGIQNIFEGRYRRIDGSVVSGPSLEALLKKDAPKVALGLDNAISQTMDAMSQLVQRAEKTEAYDQMIGAGNAEGNAVVQKAVDTLVNQTKYIEQAVAALDLGTLTFEGSDSLDQPEAVFE</sequence>
<feature type="chain" id="PRO_5046460543" evidence="4">
    <location>
        <begin position="28"/>
        <end position="469"/>
    </location>
</feature>
<reference evidence="7" key="1">
    <citation type="journal article" date="2019" name="Int. J. Syst. Evol. Microbiol.">
        <title>The Global Catalogue of Microorganisms (GCM) 10K type strain sequencing project: providing services to taxonomists for standard genome sequencing and annotation.</title>
        <authorList>
            <consortium name="The Broad Institute Genomics Platform"/>
            <consortium name="The Broad Institute Genome Sequencing Center for Infectious Disease"/>
            <person name="Wu L."/>
            <person name="Ma J."/>
        </authorList>
    </citation>
    <scope>NUCLEOTIDE SEQUENCE [LARGE SCALE GENOMIC DNA]</scope>
    <source>
        <strain evidence="7">JCM 17555</strain>
    </source>
</reference>
<name>A0ABP7PCM7_9GAMM</name>
<organism evidence="6 7">
    <name type="scientific">Allohahella marinimesophila</name>
    <dbReference type="NCBI Taxonomy" id="1054972"/>
    <lineage>
        <taxon>Bacteria</taxon>
        <taxon>Pseudomonadati</taxon>
        <taxon>Pseudomonadota</taxon>
        <taxon>Gammaproteobacteria</taxon>
        <taxon>Oceanospirillales</taxon>
        <taxon>Hahellaceae</taxon>
        <taxon>Allohahella</taxon>
    </lineage>
</organism>
<dbReference type="EMBL" id="BAABBO010000009">
    <property type="protein sequence ID" value="GAA3963446.1"/>
    <property type="molecule type" value="Genomic_DNA"/>
</dbReference>
<dbReference type="InterPro" id="IPR038352">
    <property type="entry name" value="Imelysin_sf"/>
</dbReference>
<feature type="signal peptide" evidence="4">
    <location>
        <begin position="1"/>
        <end position="27"/>
    </location>
</feature>
<keyword evidence="2 4" id="KW-0732">Signal</keyword>
<keyword evidence="7" id="KW-1185">Reference proteome</keyword>
<dbReference type="RefSeq" id="WP_344806150.1">
    <property type="nucleotide sequence ID" value="NZ_BAABBO010000009.1"/>
</dbReference>
<dbReference type="InterPro" id="IPR018976">
    <property type="entry name" value="Imelysin-like"/>
</dbReference>
<feature type="compositionally biased region" description="Polar residues" evidence="3">
    <location>
        <begin position="46"/>
        <end position="66"/>
    </location>
</feature>
<evidence type="ECO:0000256" key="2">
    <source>
        <dbReference type="ARBA" id="ARBA00022729"/>
    </source>
</evidence>
<feature type="region of interest" description="Disordered" evidence="3">
    <location>
        <begin position="37"/>
        <end position="68"/>
    </location>
</feature>
<evidence type="ECO:0000256" key="3">
    <source>
        <dbReference type="SAM" id="MobiDB-lite"/>
    </source>
</evidence>
<evidence type="ECO:0000259" key="5">
    <source>
        <dbReference type="Pfam" id="PF09375"/>
    </source>
</evidence>
<accession>A0ABP7PCM7</accession>
<comment type="caution">
    <text evidence="6">The sequence shown here is derived from an EMBL/GenBank/DDBJ whole genome shotgun (WGS) entry which is preliminary data.</text>
</comment>